<reference evidence="6 7" key="1">
    <citation type="submission" date="2020-06" db="EMBL/GenBank/DDBJ databases">
        <authorList>
            <person name="Criscuolo A."/>
        </authorList>
    </citation>
    <scope>NUCLEOTIDE SEQUENCE [LARGE SCALE GENOMIC DNA]</scope>
    <source>
        <strain evidence="7">CIP 111411</strain>
    </source>
</reference>
<dbReference type="InterPro" id="IPR036271">
    <property type="entry name" value="Tet_transcr_reg_TetR-rel_C_sf"/>
</dbReference>
<proteinExistence type="predicted"/>
<evidence type="ECO:0000256" key="2">
    <source>
        <dbReference type="ARBA" id="ARBA00023125"/>
    </source>
</evidence>
<dbReference type="InterPro" id="IPR001647">
    <property type="entry name" value="HTH_TetR"/>
</dbReference>
<dbReference type="AlphaFoldDB" id="A0A6V6YM69"/>
<dbReference type="InterPro" id="IPR050624">
    <property type="entry name" value="HTH-type_Tx_Regulator"/>
</dbReference>
<dbReference type="EMBL" id="CAIJDP010000044">
    <property type="protein sequence ID" value="CAD0000476.1"/>
    <property type="molecule type" value="Genomic_DNA"/>
</dbReference>
<gene>
    <name evidence="6" type="ORF">FLAT13_00037</name>
</gene>
<dbReference type="PRINTS" id="PR00455">
    <property type="entry name" value="HTHTETR"/>
</dbReference>
<dbReference type="Gene3D" id="1.10.357.10">
    <property type="entry name" value="Tetracycline Repressor, domain 2"/>
    <property type="match status" value="1"/>
</dbReference>
<evidence type="ECO:0000256" key="4">
    <source>
        <dbReference type="PROSITE-ProRule" id="PRU00335"/>
    </source>
</evidence>
<organism evidence="6 7">
    <name type="scientific">Flavobacterium salmonis</name>
    <dbReference type="NCBI Taxonomy" id="2654844"/>
    <lineage>
        <taxon>Bacteria</taxon>
        <taxon>Pseudomonadati</taxon>
        <taxon>Bacteroidota</taxon>
        <taxon>Flavobacteriia</taxon>
        <taxon>Flavobacteriales</taxon>
        <taxon>Flavobacteriaceae</taxon>
        <taxon>Flavobacterium</taxon>
    </lineage>
</organism>
<feature type="DNA-binding region" description="H-T-H motif" evidence="4">
    <location>
        <begin position="65"/>
        <end position="84"/>
    </location>
</feature>
<dbReference type="InterPro" id="IPR009057">
    <property type="entry name" value="Homeodomain-like_sf"/>
</dbReference>
<dbReference type="Pfam" id="PF13305">
    <property type="entry name" value="TetR_C_33"/>
    <property type="match status" value="1"/>
</dbReference>
<dbReference type="InterPro" id="IPR025996">
    <property type="entry name" value="MT1864/Rv1816-like_C"/>
</dbReference>
<dbReference type="Pfam" id="PF00440">
    <property type="entry name" value="TetR_N"/>
    <property type="match status" value="1"/>
</dbReference>
<dbReference type="PROSITE" id="PS50977">
    <property type="entry name" value="HTH_TETR_2"/>
    <property type="match status" value="1"/>
</dbReference>
<keyword evidence="3" id="KW-0804">Transcription</keyword>
<evidence type="ECO:0000256" key="1">
    <source>
        <dbReference type="ARBA" id="ARBA00023015"/>
    </source>
</evidence>
<dbReference type="GO" id="GO:0003677">
    <property type="term" value="F:DNA binding"/>
    <property type="evidence" value="ECO:0007669"/>
    <property type="project" value="UniProtKB-UniRule"/>
</dbReference>
<dbReference type="PANTHER" id="PTHR43479">
    <property type="entry name" value="ACREF/ENVCD OPERON REPRESSOR-RELATED"/>
    <property type="match status" value="1"/>
</dbReference>
<keyword evidence="2 4" id="KW-0238">DNA-binding</keyword>
<sequence>MGFWVTALIFIKKMNVVQKKNVFLSNKIRYMSTGERKAREKEALKSLILKGAKRLFIEKGIEQTTIRNIADEIDYSVGTVYVYFKDKNAILHDLHSIGFQELGGYFQELFTIEDPMERLRKMGFMYIKFALENSEMYDLMFNLKAPMEFLENSDNDDWDEGAITFGLVKKTIEECINKGHFKGHNTEPLSFMVWSLVHGMCCLEIRQRTKGVKFTNPDTILFDGYNEYLKIIEKL</sequence>
<evidence type="ECO:0000313" key="7">
    <source>
        <dbReference type="Proteomes" id="UP000530060"/>
    </source>
</evidence>
<feature type="domain" description="HTH tetR-type" evidence="5">
    <location>
        <begin position="42"/>
        <end position="102"/>
    </location>
</feature>
<dbReference type="SUPFAM" id="SSF48498">
    <property type="entry name" value="Tetracyclin repressor-like, C-terminal domain"/>
    <property type="match status" value="1"/>
</dbReference>
<evidence type="ECO:0000256" key="3">
    <source>
        <dbReference type="ARBA" id="ARBA00023163"/>
    </source>
</evidence>
<protein>
    <submittedName>
        <fullName evidence="6">TetR family transcriptional regulator</fullName>
    </submittedName>
</protein>
<dbReference type="SUPFAM" id="SSF46689">
    <property type="entry name" value="Homeodomain-like"/>
    <property type="match status" value="1"/>
</dbReference>
<dbReference type="Proteomes" id="UP000530060">
    <property type="component" value="Unassembled WGS sequence"/>
</dbReference>
<evidence type="ECO:0000259" key="5">
    <source>
        <dbReference type="PROSITE" id="PS50977"/>
    </source>
</evidence>
<dbReference type="PANTHER" id="PTHR43479:SF11">
    <property type="entry name" value="ACREF_ENVCD OPERON REPRESSOR-RELATED"/>
    <property type="match status" value="1"/>
</dbReference>
<evidence type="ECO:0000313" key="6">
    <source>
        <dbReference type="EMBL" id="CAD0000476.1"/>
    </source>
</evidence>
<comment type="caution">
    <text evidence="6">The sequence shown here is derived from an EMBL/GenBank/DDBJ whole genome shotgun (WGS) entry which is preliminary data.</text>
</comment>
<keyword evidence="1" id="KW-0805">Transcription regulation</keyword>
<name>A0A6V6YM69_9FLAO</name>
<keyword evidence="7" id="KW-1185">Reference proteome</keyword>
<accession>A0A6V6YM69</accession>